<dbReference type="PANTHER" id="PTHR43531:SF11">
    <property type="entry name" value="METHYL-ACCEPTING CHEMOTAXIS PROTEIN 3"/>
    <property type="match status" value="1"/>
</dbReference>
<dbReference type="SMART" id="SM00283">
    <property type="entry name" value="MA"/>
    <property type="match status" value="1"/>
</dbReference>
<accession>A0A840S956</accession>
<dbReference type="RefSeq" id="WP_184652626.1">
    <property type="nucleotide sequence ID" value="NZ_JACHFR010000002.1"/>
</dbReference>
<dbReference type="KEGG" id="trc:DYE49_10730"/>
<dbReference type="Pfam" id="PF00015">
    <property type="entry name" value="MCPsignal"/>
    <property type="match status" value="1"/>
</dbReference>
<dbReference type="InterPro" id="IPR051310">
    <property type="entry name" value="MCP_chemotaxis"/>
</dbReference>
<dbReference type="PROSITE" id="PS50111">
    <property type="entry name" value="CHEMOTAXIS_TRANSDUC_2"/>
    <property type="match status" value="1"/>
</dbReference>
<dbReference type="InterPro" id="IPR004089">
    <property type="entry name" value="MCPsignal_dom"/>
</dbReference>
<dbReference type="Proteomes" id="UP000578697">
    <property type="component" value="Unassembled WGS sequence"/>
</dbReference>
<name>A0A840S956_9SPIR</name>
<dbReference type="AlphaFoldDB" id="A0A840S956"/>
<reference evidence="8 10" key="1">
    <citation type="submission" date="2018-08" db="EMBL/GenBank/DDBJ databases">
        <title>The first complete genome of Treponema rectale (CHPAT), a commensal spirochete of the bovine rectum.</title>
        <authorList>
            <person name="Staton G.J."/>
            <person name="Clegg S.R."/>
            <person name="Carter S.D."/>
            <person name="Radford A.D."/>
            <person name="Darby A."/>
            <person name="Hall N."/>
            <person name="Birtles R.J."/>
            <person name="Evans N.J."/>
        </authorList>
    </citation>
    <scope>NUCLEOTIDE SEQUENCE [LARGE SCALE GENOMIC DNA]</scope>
    <source>
        <strain evidence="8 10">CHPA</strain>
    </source>
</reference>
<organism evidence="7 9">
    <name type="scientific">Treponema rectale</name>
    <dbReference type="NCBI Taxonomy" id="744512"/>
    <lineage>
        <taxon>Bacteria</taxon>
        <taxon>Pseudomonadati</taxon>
        <taxon>Spirochaetota</taxon>
        <taxon>Spirochaetia</taxon>
        <taxon>Spirochaetales</taxon>
        <taxon>Treponemataceae</taxon>
        <taxon>Treponema</taxon>
    </lineage>
</organism>
<feature type="domain" description="HAMP" evidence="6">
    <location>
        <begin position="309"/>
        <end position="363"/>
    </location>
</feature>
<keyword evidence="4" id="KW-1133">Transmembrane helix</keyword>
<evidence type="ECO:0000256" key="3">
    <source>
        <dbReference type="PROSITE-ProRule" id="PRU00284"/>
    </source>
</evidence>
<evidence type="ECO:0000256" key="2">
    <source>
        <dbReference type="ARBA" id="ARBA00029447"/>
    </source>
</evidence>
<gene>
    <name evidence="8" type="ORF">DYE49_10730</name>
    <name evidence="7" type="ORF">HNP77_001578</name>
</gene>
<dbReference type="CDD" id="cd06225">
    <property type="entry name" value="HAMP"/>
    <property type="match status" value="1"/>
</dbReference>
<evidence type="ECO:0000259" key="5">
    <source>
        <dbReference type="PROSITE" id="PS50111"/>
    </source>
</evidence>
<dbReference type="PRINTS" id="PR00260">
    <property type="entry name" value="CHEMTRNSDUCR"/>
</dbReference>
<evidence type="ECO:0000256" key="1">
    <source>
        <dbReference type="ARBA" id="ARBA00022500"/>
    </source>
</evidence>
<dbReference type="Gene3D" id="1.10.287.950">
    <property type="entry name" value="Methyl-accepting chemotaxis protein"/>
    <property type="match status" value="1"/>
</dbReference>
<dbReference type="SMART" id="SM00304">
    <property type="entry name" value="HAMP"/>
    <property type="match status" value="1"/>
</dbReference>
<feature type="transmembrane region" description="Helical" evidence="4">
    <location>
        <begin position="20"/>
        <end position="39"/>
    </location>
</feature>
<evidence type="ECO:0000313" key="10">
    <source>
        <dbReference type="Proteomes" id="UP000593591"/>
    </source>
</evidence>
<dbReference type="EMBL" id="CP031517">
    <property type="protein sequence ID" value="QOS40898.1"/>
    <property type="molecule type" value="Genomic_DNA"/>
</dbReference>
<feature type="domain" description="Methyl-accepting transducer" evidence="5">
    <location>
        <begin position="410"/>
        <end position="632"/>
    </location>
</feature>
<evidence type="ECO:0000313" key="9">
    <source>
        <dbReference type="Proteomes" id="UP000578697"/>
    </source>
</evidence>
<protein>
    <submittedName>
        <fullName evidence="7">Methyl-accepting chemotaxis protein</fullName>
    </submittedName>
</protein>
<evidence type="ECO:0000256" key="4">
    <source>
        <dbReference type="SAM" id="Phobius"/>
    </source>
</evidence>
<reference evidence="7 9" key="2">
    <citation type="submission" date="2020-08" db="EMBL/GenBank/DDBJ databases">
        <title>Genomic Encyclopedia of Type Strains, Phase IV (KMG-IV): sequencing the most valuable type-strain genomes for metagenomic binning, comparative biology and taxonomic classification.</title>
        <authorList>
            <person name="Goeker M."/>
        </authorList>
    </citation>
    <scope>NUCLEOTIDE SEQUENCE [LARGE SCALE GENOMIC DNA]</scope>
    <source>
        <strain evidence="7 9">DSM 103679</strain>
    </source>
</reference>
<dbReference type="EMBL" id="JACHFR010000002">
    <property type="protein sequence ID" value="MBB5219209.1"/>
    <property type="molecule type" value="Genomic_DNA"/>
</dbReference>
<dbReference type="InterPro" id="IPR003660">
    <property type="entry name" value="HAMP_dom"/>
</dbReference>
<proteinExistence type="inferred from homology"/>
<dbReference type="PROSITE" id="PS50885">
    <property type="entry name" value="HAMP"/>
    <property type="match status" value="1"/>
</dbReference>
<dbReference type="GO" id="GO:0007165">
    <property type="term" value="P:signal transduction"/>
    <property type="evidence" value="ECO:0007669"/>
    <property type="project" value="UniProtKB-KW"/>
</dbReference>
<dbReference type="SUPFAM" id="SSF58104">
    <property type="entry name" value="Methyl-accepting chemotaxis protein (MCP) signaling domain"/>
    <property type="match status" value="1"/>
</dbReference>
<dbReference type="GO" id="GO:0006935">
    <property type="term" value="P:chemotaxis"/>
    <property type="evidence" value="ECO:0007669"/>
    <property type="project" value="UniProtKB-KW"/>
</dbReference>
<evidence type="ECO:0000259" key="6">
    <source>
        <dbReference type="PROSITE" id="PS50885"/>
    </source>
</evidence>
<dbReference type="InterPro" id="IPR004090">
    <property type="entry name" value="Chemotax_Me-accpt_rcpt"/>
</dbReference>
<keyword evidence="1" id="KW-0145">Chemotaxis</keyword>
<keyword evidence="4" id="KW-0812">Transmembrane</keyword>
<keyword evidence="4" id="KW-0472">Membrane</keyword>
<dbReference type="PANTHER" id="PTHR43531">
    <property type="entry name" value="PROTEIN ICFG"/>
    <property type="match status" value="1"/>
</dbReference>
<dbReference type="GO" id="GO:0004888">
    <property type="term" value="F:transmembrane signaling receptor activity"/>
    <property type="evidence" value="ECO:0007669"/>
    <property type="project" value="InterPro"/>
</dbReference>
<dbReference type="Pfam" id="PF00672">
    <property type="entry name" value="HAMP"/>
    <property type="match status" value="1"/>
</dbReference>
<keyword evidence="9" id="KW-1185">Reference proteome</keyword>
<dbReference type="Proteomes" id="UP000593591">
    <property type="component" value="Chromosome"/>
</dbReference>
<sequence length="729" mass="79881">MKNVPEIKKERKKSIATRIIIGIVVETVALLLVLGFSIYKKVKPMNEATFTDKFATTIRLTDSTIDAYMQGIYHSTYAIAQIAANDIEDEDAIQMIEEYTVDSNELIMSAAVLTSDERCICYPEGSMSYVFAYQKEWYDTVLNCMGDPYFTPVYLNADGHLVFSCGIMIDDGTDESLALIEMNASVFLEILGDEKSMGDIKLILLDEEENVVLDPFSQELKFKKAVSMDLKSLLEYKPGAYGISREKFHGEDSEVRIVPSGNNYYSLDYVMTTPLSSIEGPTNAILQLLIAIITVSIIISVGVALLLGISISRPLNKLIGVLKNISEGDGDLTVSLPDTSKDELGRLGFYFNRTISKIAESMRSIIDESKRMTRVGQQLSESMDVSATEISDIDTTVQHVKVDVNNQSDSVDQTNDTINEIVTSIGTLNQNIISQSESVTQSSSAVEEMVANIASVTQILEKNQENVAELSSSAESGKQTIEKTVQMTNKVVDDSEGLIEASAVIQNIARQTNLLAMNAAIEAAHAGEAGKGFAVVADEIRKLAEDSNAQGKKISKVLESFREVIQGMTNDSAELKEQFDVIFENTQKVSTQEAVIKSAMDEQQAGSTQILDAMHNINSVTTDVRTASESIEQASKEILVQMEKLSSVTLQINGSMSGISEGVSSLTNAFKEVNKLSTENALSINHMSEEVGKFKVEKDAAEETAVSEKKDSKIVALLKKMHIIRSRND</sequence>
<comment type="similarity">
    <text evidence="2">Belongs to the methyl-accepting chemotaxis (MCP) protein family.</text>
</comment>
<evidence type="ECO:0000313" key="8">
    <source>
        <dbReference type="EMBL" id="QOS40898.1"/>
    </source>
</evidence>
<evidence type="ECO:0000313" key="7">
    <source>
        <dbReference type="EMBL" id="MBB5219209.1"/>
    </source>
</evidence>
<keyword evidence="3" id="KW-0807">Transducer</keyword>
<feature type="transmembrane region" description="Helical" evidence="4">
    <location>
        <begin position="284"/>
        <end position="309"/>
    </location>
</feature>
<dbReference type="Gene3D" id="6.10.340.10">
    <property type="match status" value="1"/>
</dbReference>
<dbReference type="GO" id="GO:0005886">
    <property type="term" value="C:plasma membrane"/>
    <property type="evidence" value="ECO:0007669"/>
    <property type="project" value="TreeGrafter"/>
</dbReference>